<evidence type="ECO:0000313" key="8">
    <source>
        <dbReference type="Proteomes" id="UP000297966"/>
    </source>
</evidence>
<evidence type="ECO:0000256" key="2">
    <source>
        <dbReference type="ARBA" id="ARBA00009437"/>
    </source>
</evidence>
<dbReference type="InterPro" id="IPR000847">
    <property type="entry name" value="LysR_HTH_N"/>
</dbReference>
<dbReference type="InterPro" id="IPR005119">
    <property type="entry name" value="LysR_subst-bd"/>
</dbReference>
<dbReference type="Gene3D" id="1.10.10.10">
    <property type="entry name" value="Winged helix-like DNA-binding domain superfamily/Winged helix DNA-binding domain"/>
    <property type="match status" value="1"/>
</dbReference>
<dbReference type="InterPro" id="IPR036388">
    <property type="entry name" value="WH-like_DNA-bd_sf"/>
</dbReference>
<proteinExistence type="inferred from homology"/>
<dbReference type="Pfam" id="PF03466">
    <property type="entry name" value="LysR_substrate"/>
    <property type="match status" value="1"/>
</dbReference>
<accession>A0A4Y9LKT7</accession>
<feature type="domain" description="HTH lysR-type" evidence="6">
    <location>
        <begin position="6"/>
        <end position="63"/>
    </location>
</feature>
<dbReference type="PANTHER" id="PTHR30537">
    <property type="entry name" value="HTH-TYPE TRANSCRIPTIONAL REGULATOR"/>
    <property type="match status" value="1"/>
</dbReference>
<dbReference type="FunFam" id="1.10.10.10:FF:000001">
    <property type="entry name" value="LysR family transcriptional regulator"/>
    <property type="match status" value="1"/>
</dbReference>
<name>A0A4Y9LKT7_9BRAD</name>
<comment type="caution">
    <text evidence="7">The sequence shown here is derived from an EMBL/GenBank/DDBJ whole genome shotgun (WGS) entry which is preliminary data.</text>
</comment>
<protein>
    <submittedName>
        <fullName evidence="7">LysR family transcriptional regulator</fullName>
    </submittedName>
</protein>
<evidence type="ECO:0000313" key="7">
    <source>
        <dbReference type="EMBL" id="TFV42332.1"/>
    </source>
</evidence>
<dbReference type="AlphaFoldDB" id="A0A4Y9LKT7"/>
<dbReference type="InterPro" id="IPR058163">
    <property type="entry name" value="LysR-type_TF_proteobact-type"/>
</dbReference>
<evidence type="ECO:0000256" key="5">
    <source>
        <dbReference type="ARBA" id="ARBA00023163"/>
    </source>
</evidence>
<dbReference type="Pfam" id="PF00126">
    <property type="entry name" value="HTH_1"/>
    <property type="match status" value="1"/>
</dbReference>
<sequence>MTTILERTAGLLAFVRTVDTGSFAGAARLIGASPSAVSKSVARLEQRLGVRLLQRSTRTLSPTSEGAAYYEHVAPHLRAIEEADDIVQAPGNVRGVLRVTVPSTFGRPLISAWAGSFLERYPDIKLDLSVTDRRVDLIREGFDLAVRIGELEDTNLIGRSLGVLQYVLGASPEYLERRGIPRSIDDLRQHACLRHLLGGRPQAFTFADGTRVIPNGPFDSDDAQSLIEAVVKGVGITQFMRIAIEDELAAGRLNVVLPEIPMFTTPVYVLHAFGRQLPLRARLFIDFLVEALGVSRNPELSVQASR</sequence>
<dbReference type="PROSITE" id="PS50931">
    <property type="entry name" value="HTH_LYSR"/>
    <property type="match status" value="1"/>
</dbReference>
<keyword evidence="5" id="KW-0804">Transcription</keyword>
<dbReference type="InterPro" id="IPR036390">
    <property type="entry name" value="WH_DNA-bd_sf"/>
</dbReference>
<dbReference type="PANTHER" id="PTHR30537:SF5">
    <property type="entry name" value="HTH-TYPE TRANSCRIPTIONAL ACTIVATOR TTDR-RELATED"/>
    <property type="match status" value="1"/>
</dbReference>
<keyword evidence="8" id="KW-1185">Reference proteome</keyword>
<keyword evidence="4" id="KW-0238">DNA-binding</keyword>
<dbReference type="EMBL" id="SPQT01000026">
    <property type="protein sequence ID" value="TFV42332.1"/>
    <property type="molecule type" value="Genomic_DNA"/>
</dbReference>
<dbReference type="RefSeq" id="WP_135177889.1">
    <property type="nucleotide sequence ID" value="NZ_SPQT01000026.1"/>
</dbReference>
<dbReference type="Proteomes" id="UP000297966">
    <property type="component" value="Unassembled WGS sequence"/>
</dbReference>
<dbReference type="GO" id="GO:0003677">
    <property type="term" value="F:DNA binding"/>
    <property type="evidence" value="ECO:0007669"/>
    <property type="project" value="UniProtKB-KW"/>
</dbReference>
<evidence type="ECO:0000256" key="4">
    <source>
        <dbReference type="ARBA" id="ARBA00023125"/>
    </source>
</evidence>
<dbReference type="SUPFAM" id="SSF53850">
    <property type="entry name" value="Periplasmic binding protein-like II"/>
    <property type="match status" value="1"/>
</dbReference>
<evidence type="ECO:0000256" key="1">
    <source>
        <dbReference type="ARBA" id="ARBA00003502"/>
    </source>
</evidence>
<dbReference type="OrthoDB" id="9813056at2"/>
<dbReference type="SUPFAM" id="SSF46785">
    <property type="entry name" value="Winged helix' DNA-binding domain"/>
    <property type="match status" value="1"/>
</dbReference>
<evidence type="ECO:0000259" key="6">
    <source>
        <dbReference type="PROSITE" id="PS50931"/>
    </source>
</evidence>
<dbReference type="GO" id="GO:0003700">
    <property type="term" value="F:DNA-binding transcription factor activity"/>
    <property type="evidence" value="ECO:0007669"/>
    <property type="project" value="InterPro"/>
</dbReference>
<evidence type="ECO:0000256" key="3">
    <source>
        <dbReference type="ARBA" id="ARBA00023015"/>
    </source>
</evidence>
<dbReference type="CDD" id="cd08422">
    <property type="entry name" value="PBP2_CrgA_like"/>
    <property type="match status" value="1"/>
</dbReference>
<organism evidence="7 8">
    <name type="scientific">Bradyrhizobium niftali</name>
    <dbReference type="NCBI Taxonomy" id="2560055"/>
    <lineage>
        <taxon>Bacteria</taxon>
        <taxon>Pseudomonadati</taxon>
        <taxon>Pseudomonadota</taxon>
        <taxon>Alphaproteobacteria</taxon>
        <taxon>Hyphomicrobiales</taxon>
        <taxon>Nitrobacteraceae</taxon>
        <taxon>Bradyrhizobium</taxon>
    </lineage>
</organism>
<comment type="similarity">
    <text evidence="2">Belongs to the LysR transcriptional regulatory family.</text>
</comment>
<keyword evidence="3" id="KW-0805">Transcription regulation</keyword>
<gene>
    <name evidence="7" type="ORF">E4K65_34230</name>
</gene>
<dbReference type="Gene3D" id="3.40.190.290">
    <property type="match status" value="1"/>
</dbReference>
<comment type="function">
    <text evidence="1">NodD regulates the expression of the nodABCFE genes which encode other nodulation proteins. NodD is also a negative regulator of its own expression. Binds flavonoids as inducers.</text>
</comment>
<reference evidence="7 8" key="1">
    <citation type="submission" date="2019-03" db="EMBL/GenBank/DDBJ databases">
        <title>Bradyrhizobium diversity isolated from nodules of Chamaecrista fasciculata.</title>
        <authorList>
            <person name="Klepa M.S."/>
            <person name="Urquiaga M.O."/>
            <person name="Hungria M."/>
            <person name="Delamuta J.R."/>
        </authorList>
    </citation>
    <scope>NUCLEOTIDE SEQUENCE [LARGE SCALE GENOMIC DNA]</scope>
    <source>
        <strain evidence="7 8">CNPSo 3448</strain>
    </source>
</reference>